<organism evidence="1 2">
    <name type="scientific">Caerostris extrusa</name>
    <name type="common">Bark spider</name>
    <name type="synonym">Caerostris bankana</name>
    <dbReference type="NCBI Taxonomy" id="172846"/>
    <lineage>
        <taxon>Eukaryota</taxon>
        <taxon>Metazoa</taxon>
        <taxon>Ecdysozoa</taxon>
        <taxon>Arthropoda</taxon>
        <taxon>Chelicerata</taxon>
        <taxon>Arachnida</taxon>
        <taxon>Araneae</taxon>
        <taxon>Araneomorphae</taxon>
        <taxon>Entelegynae</taxon>
        <taxon>Araneoidea</taxon>
        <taxon>Araneidae</taxon>
        <taxon>Caerostris</taxon>
    </lineage>
</organism>
<keyword evidence="2" id="KW-1185">Reference proteome</keyword>
<evidence type="ECO:0000313" key="2">
    <source>
        <dbReference type="Proteomes" id="UP001054945"/>
    </source>
</evidence>
<accession>A0AAV4QLA3</accession>
<dbReference type="Proteomes" id="UP001054945">
    <property type="component" value="Unassembled WGS sequence"/>
</dbReference>
<dbReference type="AlphaFoldDB" id="A0AAV4QLA3"/>
<proteinExistence type="predicted"/>
<sequence length="116" mass="13355">MSKLLSARISPPFIWGGGFLDLHLKKAMLPPFVNSIPQGMKSIRREWKCYSQKNSRGGFNNLFQRIFFIEDRCCSFLLHIYSIHSFPYPPPPPSNYSVKKKQRVRGLGCRFGGEDS</sequence>
<comment type="caution">
    <text evidence="1">The sequence shown here is derived from an EMBL/GenBank/DDBJ whole genome shotgun (WGS) entry which is preliminary data.</text>
</comment>
<name>A0AAV4QLA3_CAEEX</name>
<reference evidence="1 2" key="1">
    <citation type="submission" date="2021-06" db="EMBL/GenBank/DDBJ databases">
        <title>Caerostris extrusa draft genome.</title>
        <authorList>
            <person name="Kono N."/>
            <person name="Arakawa K."/>
        </authorList>
    </citation>
    <scope>NUCLEOTIDE SEQUENCE [LARGE SCALE GENOMIC DNA]</scope>
</reference>
<protein>
    <submittedName>
        <fullName evidence="1">Uncharacterized protein</fullName>
    </submittedName>
</protein>
<gene>
    <name evidence="1" type="ORF">CEXT_181871</name>
</gene>
<dbReference type="EMBL" id="BPLR01006528">
    <property type="protein sequence ID" value="GIY10453.1"/>
    <property type="molecule type" value="Genomic_DNA"/>
</dbReference>
<evidence type="ECO:0000313" key="1">
    <source>
        <dbReference type="EMBL" id="GIY10453.1"/>
    </source>
</evidence>